<sequence length="173" mass="19526">MNEHRRRSDLKQAKAAYRQSGTGISLLIRDLYSCVQQSSIECGFDAEQVKIIWRTASQAYSAGEISLAFEPIFKELHSNYVNKADYRAGALPLPIDALEEAGSVAIRALAHLKAQHDAKLRIWFHDAGICEFRLIRPAIPWANFTYALLDKLVKDELLTSSFRCKLFARDLGL</sequence>
<organism evidence="1 2">
    <name type="scientific">Pseudomonas caspiana</name>
    <dbReference type="NCBI Taxonomy" id="1451454"/>
    <lineage>
        <taxon>Bacteria</taxon>
        <taxon>Pseudomonadati</taxon>
        <taxon>Pseudomonadota</taxon>
        <taxon>Gammaproteobacteria</taxon>
        <taxon>Pseudomonadales</taxon>
        <taxon>Pseudomonadaceae</taxon>
        <taxon>Pseudomonas</taxon>
    </lineage>
</organism>
<reference evidence="1 2" key="1">
    <citation type="journal article" date="2017" name="Syst. Appl. Microbiol.">
        <title>Pseudomonas caspiana sp. nov., a citrus pathogen in the Pseudomonas syringae phylogenetic group.</title>
        <authorList>
            <person name="Busquets A."/>
            <person name="Gomila M."/>
            <person name="Beiki F."/>
            <person name="Mulet M."/>
            <person name="Rahimian H."/>
            <person name="Garcia-Valdes E."/>
            <person name="Lalucat J."/>
        </authorList>
    </citation>
    <scope>NUCLEOTIDE SEQUENCE [LARGE SCALE GENOMIC DNA]</scope>
    <source>
        <strain evidence="1 2">FBF102</strain>
    </source>
</reference>
<evidence type="ECO:0000313" key="1">
    <source>
        <dbReference type="EMBL" id="OUM75863.1"/>
    </source>
</evidence>
<dbReference type="Proteomes" id="UP000195440">
    <property type="component" value="Unassembled WGS sequence"/>
</dbReference>
<dbReference type="EMBL" id="LOHF01000001">
    <property type="protein sequence ID" value="OUM75863.1"/>
    <property type="molecule type" value="Genomic_DNA"/>
</dbReference>
<gene>
    <name evidence="1" type="ORF">AUC60_01830</name>
</gene>
<protein>
    <submittedName>
        <fullName evidence="1">Uncharacterized protein</fullName>
    </submittedName>
</protein>
<keyword evidence="2" id="KW-1185">Reference proteome</keyword>
<comment type="caution">
    <text evidence="1">The sequence shown here is derived from an EMBL/GenBank/DDBJ whole genome shotgun (WGS) entry which is preliminary data.</text>
</comment>
<evidence type="ECO:0000313" key="2">
    <source>
        <dbReference type="Proteomes" id="UP000195440"/>
    </source>
</evidence>
<dbReference type="OrthoDB" id="9974942at2"/>
<dbReference type="RefSeq" id="WP_087264379.1">
    <property type="nucleotide sequence ID" value="NZ_JBJGBV010000001.1"/>
</dbReference>
<name>A0A1Y3PE29_9PSED</name>
<accession>A0A1Y3PE29</accession>
<dbReference type="AlphaFoldDB" id="A0A1Y3PE29"/>
<proteinExistence type="predicted"/>